<evidence type="ECO:0000313" key="1">
    <source>
        <dbReference type="EMBL" id="KAG9251045.1"/>
    </source>
</evidence>
<organism evidence="1 2">
    <name type="scientific">Emericellopsis atlantica</name>
    <dbReference type="NCBI Taxonomy" id="2614577"/>
    <lineage>
        <taxon>Eukaryota</taxon>
        <taxon>Fungi</taxon>
        <taxon>Dikarya</taxon>
        <taxon>Ascomycota</taxon>
        <taxon>Pezizomycotina</taxon>
        <taxon>Sordariomycetes</taxon>
        <taxon>Hypocreomycetidae</taxon>
        <taxon>Hypocreales</taxon>
        <taxon>Bionectriaceae</taxon>
        <taxon>Emericellopsis</taxon>
    </lineage>
</organism>
<dbReference type="AlphaFoldDB" id="A0A9P7ZGB3"/>
<sequence>MKVTGRIIHVRRGGSLECGRFHTYTREWIQTEEGDKCAACYYGAYKCAIIHCVTHHACFGEGPREDIIDGSVYEFCFVCDKTNRQRVNRGRAKAKDFRPKNRAIKGTRVCVNPACAVTEKDWPWNWRYEAGHRNDTCYLRCEQCHVYLRDNGRERQPANFWSPSQGPRQCCICSVEENLESPGMHTFHRKKDQDGEWTGTWRCGACHCYYMKYQDERSESKLKRKPIPSDRRCFNSICVRTGENHKNWSRYSDDGNEIWRCGVCAEFFDRTGNDRTTVRVMNRKNEYQECGNPSCDRTTENYTGRWLYLTKAYDDPTQRRCRRCREWVQRNTEEWSEERQEANKAQRGASLIIHMICGNPKCDSTSDNYSGRWKIMGGRGADESTRRCMRCASSIDGGQGEWDDSGDAIA</sequence>
<name>A0A9P7ZGB3_9HYPO</name>
<dbReference type="Proteomes" id="UP000887229">
    <property type="component" value="Unassembled WGS sequence"/>
</dbReference>
<protein>
    <submittedName>
        <fullName evidence="1">Uncharacterized protein</fullName>
    </submittedName>
</protein>
<keyword evidence="2" id="KW-1185">Reference proteome</keyword>
<dbReference type="EMBL" id="MU251271">
    <property type="protein sequence ID" value="KAG9251045.1"/>
    <property type="molecule type" value="Genomic_DNA"/>
</dbReference>
<dbReference type="RefSeq" id="XP_046114969.1">
    <property type="nucleotide sequence ID" value="XM_046259117.1"/>
</dbReference>
<comment type="caution">
    <text evidence="1">The sequence shown here is derived from an EMBL/GenBank/DDBJ whole genome shotgun (WGS) entry which is preliminary data.</text>
</comment>
<evidence type="ECO:0000313" key="2">
    <source>
        <dbReference type="Proteomes" id="UP000887229"/>
    </source>
</evidence>
<proteinExistence type="predicted"/>
<gene>
    <name evidence="1" type="ORF">F5Z01DRAFT_330151</name>
</gene>
<accession>A0A9P7ZGB3</accession>
<reference evidence="1" key="1">
    <citation type="journal article" date="2021" name="IMA Fungus">
        <title>Genomic characterization of three marine fungi, including Emericellopsis atlantica sp. nov. with signatures of a generalist lifestyle and marine biomass degradation.</title>
        <authorList>
            <person name="Hagestad O.C."/>
            <person name="Hou L."/>
            <person name="Andersen J.H."/>
            <person name="Hansen E.H."/>
            <person name="Altermark B."/>
            <person name="Li C."/>
            <person name="Kuhnert E."/>
            <person name="Cox R.J."/>
            <person name="Crous P.W."/>
            <person name="Spatafora J.W."/>
            <person name="Lail K."/>
            <person name="Amirebrahimi M."/>
            <person name="Lipzen A."/>
            <person name="Pangilinan J."/>
            <person name="Andreopoulos W."/>
            <person name="Hayes R.D."/>
            <person name="Ng V."/>
            <person name="Grigoriev I.V."/>
            <person name="Jackson S.A."/>
            <person name="Sutton T.D.S."/>
            <person name="Dobson A.D.W."/>
            <person name="Rama T."/>
        </authorList>
    </citation>
    <scope>NUCLEOTIDE SEQUENCE</scope>
    <source>
        <strain evidence="1">TS7</strain>
    </source>
</reference>
<dbReference type="GeneID" id="70290020"/>